<evidence type="ECO:0000256" key="4">
    <source>
        <dbReference type="ARBA" id="ARBA00022692"/>
    </source>
</evidence>
<dbReference type="Gene3D" id="1.20.1250.20">
    <property type="entry name" value="MFS general substrate transporter like domains"/>
    <property type="match status" value="1"/>
</dbReference>
<feature type="transmembrane region" description="Helical" evidence="7">
    <location>
        <begin position="455"/>
        <end position="474"/>
    </location>
</feature>
<comment type="subcellular location">
    <subcellularLocation>
        <location evidence="1">Cell membrane</location>
        <topology evidence="1">Multi-pass membrane protein</topology>
    </subcellularLocation>
</comment>
<dbReference type="PANTHER" id="PTHR23517:SF2">
    <property type="entry name" value="MULTIDRUG RESISTANCE PROTEIN MDTH"/>
    <property type="match status" value="1"/>
</dbReference>
<reference evidence="8" key="1">
    <citation type="journal article" date="2020" name="mSystems">
        <title>Genome- and Community-Level Interaction Insights into Carbon Utilization and Element Cycling Functions of Hydrothermarchaeota in Hydrothermal Sediment.</title>
        <authorList>
            <person name="Zhou Z."/>
            <person name="Liu Y."/>
            <person name="Xu W."/>
            <person name="Pan J."/>
            <person name="Luo Z.H."/>
            <person name="Li M."/>
        </authorList>
    </citation>
    <scope>NUCLEOTIDE SEQUENCE [LARGE SCALE GENOMIC DNA]</scope>
    <source>
        <strain evidence="8">SpSt-381</strain>
    </source>
</reference>
<keyword evidence="3" id="KW-1003">Cell membrane</keyword>
<dbReference type="AlphaFoldDB" id="A0A832HZP4"/>
<keyword evidence="4 7" id="KW-0812">Transmembrane</keyword>
<evidence type="ECO:0000256" key="2">
    <source>
        <dbReference type="ARBA" id="ARBA00022448"/>
    </source>
</evidence>
<feature type="transmembrane region" description="Helical" evidence="7">
    <location>
        <begin position="183"/>
        <end position="202"/>
    </location>
</feature>
<evidence type="ECO:0000256" key="3">
    <source>
        <dbReference type="ARBA" id="ARBA00022475"/>
    </source>
</evidence>
<dbReference type="SUPFAM" id="SSF103473">
    <property type="entry name" value="MFS general substrate transporter"/>
    <property type="match status" value="1"/>
</dbReference>
<dbReference type="InterPro" id="IPR050171">
    <property type="entry name" value="MFS_Transporters"/>
</dbReference>
<dbReference type="EMBL" id="DSQF01000004">
    <property type="protein sequence ID" value="HGZ42347.1"/>
    <property type="molecule type" value="Genomic_DNA"/>
</dbReference>
<dbReference type="InterPro" id="IPR011701">
    <property type="entry name" value="MFS"/>
</dbReference>
<feature type="transmembrane region" description="Helical" evidence="7">
    <location>
        <begin position="117"/>
        <end position="134"/>
    </location>
</feature>
<feature type="transmembrane region" description="Helical" evidence="7">
    <location>
        <begin position="231"/>
        <end position="249"/>
    </location>
</feature>
<protein>
    <submittedName>
        <fullName evidence="8">MFS transporter</fullName>
    </submittedName>
</protein>
<accession>A0A832HZP4</accession>
<evidence type="ECO:0000256" key="1">
    <source>
        <dbReference type="ARBA" id="ARBA00004651"/>
    </source>
</evidence>
<gene>
    <name evidence="8" type="ORF">ENR23_02790</name>
</gene>
<feature type="transmembrane region" description="Helical" evidence="7">
    <location>
        <begin position="70"/>
        <end position="88"/>
    </location>
</feature>
<evidence type="ECO:0000256" key="5">
    <source>
        <dbReference type="ARBA" id="ARBA00022989"/>
    </source>
</evidence>
<dbReference type="GO" id="GO:0005886">
    <property type="term" value="C:plasma membrane"/>
    <property type="evidence" value="ECO:0007669"/>
    <property type="project" value="UniProtKB-SubCell"/>
</dbReference>
<evidence type="ECO:0000256" key="7">
    <source>
        <dbReference type="SAM" id="Phobius"/>
    </source>
</evidence>
<dbReference type="PANTHER" id="PTHR23517">
    <property type="entry name" value="RESISTANCE PROTEIN MDTM, PUTATIVE-RELATED-RELATED"/>
    <property type="match status" value="1"/>
</dbReference>
<keyword evidence="6 7" id="KW-0472">Membrane</keyword>
<comment type="caution">
    <text evidence="8">The sequence shown here is derived from an EMBL/GenBank/DDBJ whole genome shotgun (WGS) entry which is preliminary data.</text>
</comment>
<feature type="transmembrane region" description="Helical" evidence="7">
    <location>
        <begin position="317"/>
        <end position="350"/>
    </location>
</feature>
<name>A0A832HZP4_UNCEI</name>
<dbReference type="GO" id="GO:0022857">
    <property type="term" value="F:transmembrane transporter activity"/>
    <property type="evidence" value="ECO:0007669"/>
    <property type="project" value="InterPro"/>
</dbReference>
<keyword evidence="2" id="KW-0813">Transport</keyword>
<feature type="transmembrane region" description="Helical" evidence="7">
    <location>
        <begin position="155"/>
        <end position="177"/>
    </location>
</feature>
<dbReference type="Pfam" id="PF07690">
    <property type="entry name" value="MFS_1"/>
    <property type="match status" value="1"/>
</dbReference>
<feature type="transmembrane region" description="Helical" evidence="7">
    <location>
        <begin position="289"/>
        <end position="310"/>
    </location>
</feature>
<organism evidence="8">
    <name type="scientific">Eiseniibacteriota bacterium</name>
    <dbReference type="NCBI Taxonomy" id="2212470"/>
    <lineage>
        <taxon>Bacteria</taxon>
        <taxon>Candidatus Eiseniibacteriota</taxon>
    </lineage>
</organism>
<evidence type="ECO:0000313" key="8">
    <source>
        <dbReference type="EMBL" id="HGZ42347.1"/>
    </source>
</evidence>
<keyword evidence="5 7" id="KW-1133">Transmembrane helix</keyword>
<dbReference type="InterPro" id="IPR036259">
    <property type="entry name" value="MFS_trans_sf"/>
</dbReference>
<evidence type="ECO:0000256" key="6">
    <source>
        <dbReference type="ARBA" id="ARBA00023136"/>
    </source>
</evidence>
<sequence length="485" mass="54324">MSTAASAAEPRQGLFAQLARLERAFWMLNIMEMFERLAYYGVRVVIPIYIAQADEPMGLHFTQIQKGQIFMLWALVQTGVPVFSGGFADRYGYKKTIAAAITIKIAGYLLMATQREFWPFTLGCLTLAFGTAIFKPGIQGSLLRTLRTDNSSIGWGTFYMLVNVGGFLGPPLAHFLYGLSWPMVFYGCAAIVALNYLMLFTYRDIDAGVPHEGGAWRVAAQTFRNLVQPRLFTFIVIMSGFWLMFMQLFDMLPNFIVDWVDSSAIVRAFHLPHWMTSETPRGTQIAQEWMINMNSFLIILCVVWISHLVARMRRVHSIFLGITIASLGLLAAGFTTSGWFCILGILLFSVGEMLSSPKMNDYLGVIAPDGQKALYMGYANMPAAIGWAYGSFLGGHIYDAQGDKANLALRFLAERHGIAEGVARTEAMARLQEVTGHTAQQATDLLWHTYHPYQLWYPFVAIGIASAVGIWFYARWARRYEAADV</sequence>
<proteinExistence type="predicted"/>